<accession>Q9T3A0</accession>
<keyword evidence="2" id="KW-0934">Plastid</keyword>
<keyword evidence="2" id="KW-0150">Chloroplast</keyword>
<dbReference type="GeneID" id="1496873"/>
<evidence type="ECO:0000256" key="1">
    <source>
        <dbReference type="SAM" id="MobiDB-lite"/>
    </source>
</evidence>
<dbReference type="AlphaFoldDB" id="Q9T3A0"/>
<proteinExistence type="predicted"/>
<dbReference type="GeneID" id="1496911"/>
<sequence>MSNYGVEVTRLHRSKSWFFLGLSLSPHDADGHTLPPFEPLDKTLPALREDPWEPYLPFIERRVKFLPPASQPGEVKYALSSPARSDIIPDRSYVTPDRSYVIPDRSYVIPDQPNVLVNVPRLSQPSPRDVPRLSPPSPPASQRVSQELDASLPGEISLKFFQEMTSLDPLTLWPCHLYVDQTTCGISTEENRRQSLVHAQNYVTHAFPGGIGARSWARFTIGSSLYPDTVHGFNIVSMLLLYPQTLWAGGQQSELEFEIWKKALQRGKSSGDPYFKSNRQFQNFALPRMYKRSEEVKQQNDKRPYSRLIPLPGNTFTAVKKCMRVWGMIELKYAYKVKHVLYIDFSSCHSRFALGMMKSYKYQTPILEAALKGSLWDETVEVLKRKHPDVYLLLGTELAKVFCKKAYYKSLNGGRIDNVNEFLDLPAAKHLKPHQALLEDAIRDLPMAFELQLFQSITKMFKQVRAASTPYPVKSDFRAASRLLVNLEVIMLGVLVETCLFNDVLPISLEHDGISCVYDGDLSIEELEHLFNPVCNKVANELIGVDCPVVVKEYEDLELEDELTSLQEPVLRLETQHTDENEVLLVKENVEPLE</sequence>
<organism evidence="2">
    <name type="scientific">Nephroselmis olivacea</name>
    <name type="common">Green alga</name>
    <dbReference type="NCBI Taxonomy" id="31312"/>
    <lineage>
        <taxon>Eukaryota</taxon>
        <taxon>Viridiplantae</taxon>
        <taxon>Chlorophyta</taxon>
        <taxon>Nephroselmidophyceae</taxon>
        <taxon>Nephroselmidales</taxon>
        <taxon>Nephroselmidaceae</taxon>
        <taxon>Nephroselmis</taxon>
    </lineage>
</organism>
<protein>
    <submittedName>
        <fullName evidence="2">Uncharacterized protein</fullName>
    </submittedName>
</protein>
<geneLocation type="chloroplast" evidence="2"/>
<dbReference type="EMBL" id="AF137379">
    <property type="protein sequence ID" value="AAD54924.1"/>
    <property type="molecule type" value="Genomic_DNA"/>
</dbReference>
<dbReference type="RefSeq" id="NP_050894.1">
    <property type="nucleotide sequence ID" value="NC_000927.1"/>
</dbReference>
<name>Q9T3A0_NEPOL</name>
<reference evidence="2" key="1">
    <citation type="journal article" date="1999" name="Proc. Natl. Acad. Sci. U.S.A.">
        <title>The complete chloroplast DNA sequence of the green alga Nephroselmis olivacea: insights into the architecture of ancestral chloroplast genomes.</title>
        <authorList>
            <person name="Turmel M."/>
            <person name="Otis C."/>
            <person name="Lemieux C."/>
        </authorList>
    </citation>
    <scope>NUCLEOTIDE SEQUENCE [LARGE SCALE GENOMIC DNA]</scope>
    <source>
        <strain>NIES-484</strain>
    </source>
</reference>
<dbReference type="RefSeq" id="NP_050953.1">
    <property type="nucleotide sequence ID" value="NC_000927.1"/>
</dbReference>
<evidence type="ECO:0000313" key="2">
    <source>
        <dbReference type="EMBL" id="AAD54924.1"/>
    </source>
</evidence>
<feature type="region of interest" description="Disordered" evidence="1">
    <location>
        <begin position="119"/>
        <end position="148"/>
    </location>
</feature>
<dbReference type="EMBL" id="AF137379">
    <property type="protein sequence ID" value="AAD54865.1"/>
    <property type="molecule type" value="Genomic_DNA"/>
</dbReference>